<organism evidence="1 2">
    <name type="scientific">Roseiconus lacunae</name>
    <dbReference type="NCBI Taxonomy" id="2605694"/>
    <lineage>
        <taxon>Bacteria</taxon>
        <taxon>Pseudomonadati</taxon>
        <taxon>Planctomycetota</taxon>
        <taxon>Planctomycetia</taxon>
        <taxon>Pirellulales</taxon>
        <taxon>Pirellulaceae</taxon>
        <taxon>Roseiconus</taxon>
    </lineage>
</organism>
<accession>A0ABT7PKX6</accession>
<sequence length="998" mass="107981">MNPRLPKHESLERRQLLAGDFLSGEFATNAGASVVSVPVALTAGADATHASQELFGNPFAFAQPDSASDWVEEDGDQLVAIRLNVAAFYRPGLNAPVPAANAPLATAFVFQRNDAGELESTGSIDLNFRPDRVLWTDQMLLIIGSKEITPATLPENPETLVMSVDRDQLLDRTVTILTGPYVSSVIDGDRLAITTANLVSLGDLDSGQTVTYPETPYSVHLFDLSEDSLEVIARGGIGGPVVENAIVDDQLLILERTPTLTGDNSDYRELVRYRVEDDLVVRDDSVVINASAKTSIHFDQDGQTAVTVSVVDHAVDQNASGTRRLIVNLIDTTQDALSVFESLNVDLQSTMVDYDVNPSAVVIASGANEVYVVDTDQSIDINSASRVQRVQLRSNVQSFSSSGLAVESISGHLFAVARRDDPANNNGGISQPGQTKVSLISVIENGEVSEVTLESDAAAIFLDGQAEPTLLQWTDFSIETRTHFFSVIEVRSSQQMTESARVAVIGANELDVNDERLVVLQLDQMKEFRWDALTSPTTYPIGQPFAAPHAVDDIITQNVDWQFPYLNVLSNDVFETPTWIAPVQITELINAPAGVSLNDQGQLRLSGELLESEGEFSFSYVVQQARSESTASVTLNLVQFDDQEIAAVRNDVLRHAAEDLEIDPTQLSLGRVVAYTEVMMPEVMENGVANELGGRFGVIVELNVDGELLRYAADFDGNIVRLDTRQIETMMELSMRVVDRNGDLIEQLQTGDEFFIEVSAKDTRQFGAGVFGVAFDLPLPAANLELTGEIEALGDWDPIGDDSPLTSIDEFQAIEVLIEHPGNAAQPIVRFGVRAVAGGEVRLQLDPAESFHAELLLRGRNDVVSPFEVDFGSLTLSVAGVLPTDTDANGAVTPLDALRVINFLALYGSVSTNELHPLVRDDAESEAAIRLTAMQRLDTNADGLISARDALAVIIEIGRQFSSNPSEGEAVAASELQSSLDDEDDTDDLTAGFQSALF</sequence>
<name>A0ABT7PKX6_9BACT</name>
<evidence type="ECO:0000313" key="2">
    <source>
        <dbReference type="Proteomes" id="UP001239462"/>
    </source>
</evidence>
<dbReference type="Proteomes" id="UP001239462">
    <property type="component" value="Unassembled WGS sequence"/>
</dbReference>
<evidence type="ECO:0000313" key="1">
    <source>
        <dbReference type="EMBL" id="MDM4016946.1"/>
    </source>
</evidence>
<gene>
    <name evidence="1" type="ORF">QTN89_15975</name>
</gene>
<dbReference type="RefSeq" id="WP_289164508.1">
    <property type="nucleotide sequence ID" value="NZ_JASZZN010000011.1"/>
</dbReference>
<reference evidence="1 2" key="1">
    <citation type="submission" date="2023-06" db="EMBL/GenBank/DDBJ databases">
        <title>Roseiconus lacunae JC819 isolated from Gulf of Mannar region, Tamil Nadu.</title>
        <authorList>
            <person name="Pk S."/>
            <person name="Ch S."/>
            <person name="Ch V.R."/>
        </authorList>
    </citation>
    <scope>NUCLEOTIDE SEQUENCE [LARGE SCALE GENOMIC DNA]</scope>
    <source>
        <strain evidence="1 2">JC819</strain>
    </source>
</reference>
<proteinExistence type="predicted"/>
<comment type="caution">
    <text evidence="1">The sequence shown here is derived from an EMBL/GenBank/DDBJ whole genome shotgun (WGS) entry which is preliminary data.</text>
</comment>
<keyword evidence="2" id="KW-1185">Reference proteome</keyword>
<protein>
    <submittedName>
        <fullName evidence="1">Dockerin type I domain-containing protein</fullName>
    </submittedName>
</protein>
<dbReference type="SUPFAM" id="SSF69322">
    <property type="entry name" value="Tricorn protease domain 2"/>
    <property type="match status" value="1"/>
</dbReference>
<dbReference type="EMBL" id="JASZZN010000011">
    <property type="protein sequence ID" value="MDM4016946.1"/>
    <property type="molecule type" value="Genomic_DNA"/>
</dbReference>
<dbReference type="Pfam" id="PF00404">
    <property type="entry name" value="Dockerin_1"/>
    <property type="match status" value="1"/>
</dbReference>
<dbReference type="InterPro" id="IPR002105">
    <property type="entry name" value="Dockerin_1_rpt"/>
</dbReference>